<dbReference type="EMBL" id="BMIQ01000006">
    <property type="protein sequence ID" value="GGE13132.1"/>
    <property type="molecule type" value="Genomic_DNA"/>
</dbReference>
<organism evidence="3 4">
    <name type="scientific">Aureimonas endophytica</name>
    <dbReference type="NCBI Taxonomy" id="2027858"/>
    <lineage>
        <taxon>Bacteria</taxon>
        <taxon>Pseudomonadati</taxon>
        <taxon>Pseudomonadota</taxon>
        <taxon>Alphaproteobacteria</taxon>
        <taxon>Hyphomicrobiales</taxon>
        <taxon>Aurantimonadaceae</taxon>
        <taxon>Aureimonas</taxon>
    </lineage>
</organism>
<accession>A0A917E8A6</accession>
<dbReference type="Pfam" id="PF13763">
    <property type="entry name" value="DUF4167"/>
    <property type="match status" value="1"/>
</dbReference>
<evidence type="ECO:0000313" key="4">
    <source>
        <dbReference type="Proteomes" id="UP000644699"/>
    </source>
</evidence>
<dbReference type="AlphaFoldDB" id="A0A917E8A6"/>
<dbReference type="InterPro" id="IPR025430">
    <property type="entry name" value="DUF4167"/>
</dbReference>
<sequence length="396" mass="44090">MRPGQQNKRMRGRGRKGPNPLSRSYESNGPDVKIRGNAQHIAEKYIALARDATASGDRVMAENYLQHAEHYGRIVAAAQGSFQLQREEPDVFDGEYEDGDEDMVPEGAMGPNGHPYPVPERAQGERPQMQGQGQNRDNRDYGNGNRDQNRDYQNNRDGGGRDNREQRFDRNNDRQDRGERQDRNRDRNFNRDNRDRNRDNRQEGGERRAWEGRERQNWQDRSAVPNGLGPQPSVGEPPAGEETAPRPQSFEDAPRREERFTEAQHQEPVTTSAVTEQESGFGQAPAAREVLVEPEGAILSGDEAAPAERETRRRGRPRRARYGEGETIAAEEAAAPVQAPAVEAPAPAAESEAPSEAAAEAPAKRRPGRPRKKKADAEAEEGGTDHLPDFLLASNG</sequence>
<feature type="region of interest" description="Disordered" evidence="1">
    <location>
        <begin position="85"/>
        <end position="396"/>
    </location>
</feature>
<evidence type="ECO:0000259" key="2">
    <source>
        <dbReference type="Pfam" id="PF13763"/>
    </source>
</evidence>
<feature type="compositionally biased region" description="Acidic residues" evidence="1">
    <location>
        <begin position="90"/>
        <end position="104"/>
    </location>
</feature>
<proteinExistence type="predicted"/>
<gene>
    <name evidence="3" type="ORF">GCM10011390_35280</name>
</gene>
<feature type="compositionally biased region" description="Basic residues" evidence="1">
    <location>
        <begin position="364"/>
        <end position="374"/>
    </location>
</feature>
<feature type="domain" description="DUF4167" evidence="2">
    <location>
        <begin position="7"/>
        <end position="79"/>
    </location>
</feature>
<dbReference type="Proteomes" id="UP000644699">
    <property type="component" value="Unassembled WGS sequence"/>
</dbReference>
<feature type="compositionally biased region" description="Low complexity" evidence="1">
    <location>
        <begin position="330"/>
        <end position="361"/>
    </location>
</feature>
<name>A0A917E8A6_9HYPH</name>
<keyword evidence="4" id="KW-1185">Reference proteome</keyword>
<evidence type="ECO:0000313" key="3">
    <source>
        <dbReference type="EMBL" id="GGE13132.1"/>
    </source>
</evidence>
<protein>
    <recommendedName>
        <fullName evidence="2">DUF4167 domain-containing protein</fullName>
    </recommendedName>
</protein>
<feature type="compositionally biased region" description="Polar residues" evidence="1">
    <location>
        <begin position="267"/>
        <end position="280"/>
    </location>
</feature>
<evidence type="ECO:0000256" key="1">
    <source>
        <dbReference type="SAM" id="MobiDB-lite"/>
    </source>
</evidence>
<feature type="region of interest" description="Disordered" evidence="1">
    <location>
        <begin position="1"/>
        <end position="33"/>
    </location>
</feature>
<comment type="caution">
    <text evidence="3">The sequence shown here is derived from an EMBL/GenBank/DDBJ whole genome shotgun (WGS) entry which is preliminary data.</text>
</comment>
<reference evidence="3" key="2">
    <citation type="submission" date="2020-09" db="EMBL/GenBank/DDBJ databases">
        <authorList>
            <person name="Sun Q."/>
            <person name="Zhou Y."/>
        </authorList>
    </citation>
    <scope>NUCLEOTIDE SEQUENCE</scope>
    <source>
        <strain evidence="3">CGMCC 1.15367</strain>
    </source>
</reference>
<feature type="compositionally biased region" description="Basic and acidic residues" evidence="1">
    <location>
        <begin position="252"/>
        <end position="265"/>
    </location>
</feature>
<feature type="compositionally biased region" description="Basic and acidic residues" evidence="1">
    <location>
        <begin position="147"/>
        <end position="218"/>
    </location>
</feature>
<reference evidence="3" key="1">
    <citation type="journal article" date="2014" name="Int. J. Syst. Evol. Microbiol.">
        <title>Complete genome sequence of Corynebacterium casei LMG S-19264T (=DSM 44701T), isolated from a smear-ripened cheese.</title>
        <authorList>
            <consortium name="US DOE Joint Genome Institute (JGI-PGF)"/>
            <person name="Walter F."/>
            <person name="Albersmeier A."/>
            <person name="Kalinowski J."/>
            <person name="Ruckert C."/>
        </authorList>
    </citation>
    <scope>NUCLEOTIDE SEQUENCE</scope>
    <source>
        <strain evidence="3">CGMCC 1.15367</strain>
    </source>
</reference>